<dbReference type="PANTHER" id="PTHR39966">
    <property type="entry name" value="BLL2471 PROTEIN-RELATED"/>
    <property type="match status" value="1"/>
</dbReference>
<dbReference type="Pfam" id="PF01814">
    <property type="entry name" value="Hemerythrin"/>
    <property type="match status" value="1"/>
</dbReference>
<evidence type="ECO:0000259" key="1">
    <source>
        <dbReference type="Pfam" id="PF01814"/>
    </source>
</evidence>
<gene>
    <name evidence="3" type="ORF">G4Z02_01045</name>
</gene>
<accession>A0A7L7KNW2</accession>
<proteinExistence type="predicted"/>
<evidence type="ECO:0000313" key="4">
    <source>
        <dbReference type="Proteomes" id="UP000514720"/>
    </source>
</evidence>
<feature type="domain" description="Hemerythrin-like" evidence="1">
    <location>
        <begin position="92"/>
        <end position="218"/>
    </location>
</feature>
<name>A0A7L7KNW2_9MOLU</name>
<dbReference type="Gene3D" id="1.20.120.520">
    <property type="entry name" value="nmb1532 protein domain like"/>
    <property type="match status" value="1"/>
</dbReference>
<keyword evidence="4" id="KW-1185">Reference proteome</keyword>
<dbReference type="EMBL" id="CP048914">
    <property type="protein sequence ID" value="QMS84383.1"/>
    <property type="molecule type" value="Genomic_DNA"/>
</dbReference>
<protein>
    <submittedName>
        <fullName evidence="3">DUF438 domain-containing protein</fullName>
    </submittedName>
</protein>
<dbReference type="Proteomes" id="UP000514720">
    <property type="component" value="Chromosome"/>
</dbReference>
<feature type="domain" description="DUF438" evidence="2">
    <location>
        <begin position="12"/>
        <end position="77"/>
    </location>
</feature>
<dbReference type="RefSeq" id="WP_258877996.1">
    <property type="nucleotide sequence ID" value="NZ_CP048914.1"/>
</dbReference>
<dbReference type="KEGG" id="xcl:G4Z02_01045"/>
<dbReference type="InterPro" id="IPR035965">
    <property type="entry name" value="PAS-like_dom_sf"/>
</dbReference>
<dbReference type="AlphaFoldDB" id="A0A7L7KNW2"/>
<dbReference type="Gene3D" id="3.30.450.20">
    <property type="entry name" value="PAS domain"/>
    <property type="match status" value="1"/>
</dbReference>
<dbReference type="PANTHER" id="PTHR39966:SF3">
    <property type="entry name" value="DUF438 DOMAIN-CONTAINING PROTEIN"/>
    <property type="match status" value="1"/>
</dbReference>
<evidence type="ECO:0000259" key="2">
    <source>
        <dbReference type="Pfam" id="PF04282"/>
    </source>
</evidence>
<dbReference type="GO" id="GO:0005886">
    <property type="term" value="C:plasma membrane"/>
    <property type="evidence" value="ECO:0007669"/>
    <property type="project" value="TreeGrafter"/>
</dbReference>
<dbReference type="InterPro" id="IPR012312">
    <property type="entry name" value="Hemerythrin-like"/>
</dbReference>
<sequence>MSELINNRQEQLKAIIKQIHNGLPLDQAKSIFKEQFGTVTTEEITSMEHSLIEEGMDIAEVQKLCDVHAAVFDGAISDIHKAQDITDIPGHPAQVLREENDQIQTVLEVEIKPYLDKLDKTSILMLSIGFERLSEINNHYTRKENLFFPGLEKRGVTSIPKVMWGVDNEIRLAIKNVLSQLRSTQRIDDNELQLLMKSTVSRVEDMIVKENNILLPLLSDTLSLYDWILADEGSEEIGYFLEKPSTSWKQISVKPVPEQDTNTEIQSVQFDAGELLPQELNAILNTVPFDMTFIDKDGHVKYFTQGKERIFDRPKTILGRHVNMCHPPQSVHIVDAIVNSFKDGSKDQEDFWIDFHKMFVHIRYYAIRDKNGEYLGTLEVTQDVKPIRELQGEKRLMDQ</sequence>
<dbReference type="InterPro" id="IPR007380">
    <property type="entry name" value="DUF438"/>
</dbReference>
<dbReference type="SUPFAM" id="SSF55785">
    <property type="entry name" value="PYP-like sensor domain (PAS domain)"/>
    <property type="match status" value="1"/>
</dbReference>
<organism evidence="3 4">
    <name type="scientific">Candidatus Xianfuyuplasma coldseepsis</name>
    <dbReference type="NCBI Taxonomy" id="2782163"/>
    <lineage>
        <taxon>Bacteria</taxon>
        <taxon>Bacillati</taxon>
        <taxon>Mycoplasmatota</taxon>
        <taxon>Mollicutes</taxon>
        <taxon>Candidatus Izemoplasmatales</taxon>
        <taxon>Candidatus Izemoplasmataceae</taxon>
        <taxon>Candidatus Xianfuyuplasma</taxon>
    </lineage>
</organism>
<evidence type="ECO:0000313" key="3">
    <source>
        <dbReference type="EMBL" id="QMS84383.1"/>
    </source>
</evidence>
<reference evidence="3 4" key="1">
    <citation type="submission" date="2020-02" db="EMBL/GenBank/DDBJ databases">
        <authorList>
            <person name="Zheng R.K."/>
            <person name="Sun C.M."/>
        </authorList>
    </citation>
    <scope>NUCLEOTIDE SEQUENCE [LARGE SCALE GENOMIC DNA]</scope>
    <source>
        <strain evidence="4">zrk13</strain>
    </source>
</reference>
<dbReference type="Pfam" id="PF13596">
    <property type="entry name" value="PAS_10"/>
    <property type="match status" value="1"/>
</dbReference>
<dbReference type="Pfam" id="PF04282">
    <property type="entry name" value="DUF438"/>
    <property type="match status" value="1"/>
</dbReference>